<keyword evidence="1" id="KW-0812">Transmembrane</keyword>
<sequence length="75" mass="8005">MTEGAFLLLRLFFWLLPGLLAFLCGRAFWKGRTRVALGLLTVALLAASLSKPFPAGLASLLLGGLLGLVPPRPSR</sequence>
<organism evidence="2 3">
    <name type="scientific">Meiothermus luteus</name>
    <dbReference type="NCBI Taxonomy" id="2026184"/>
    <lineage>
        <taxon>Bacteria</taxon>
        <taxon>Thermotogati</taxon>
        <taxon>Deinococcota</taxon>
        <taxon>Deinococci</taxon>
        <taxon>Thermales</taxon>
        <taxon>Thermaceae</taxon>
        <taxon>Meiothermus</taxon>
    </lineage>
</organism>
<dbReference type="EMBL" id="QWKZ01000010">
    <property type="protein sequence ID" value="RIH88724.1"/>
    <property type="molecule type" value="Genomic_DNA"/>
</dbReference>
<evidence type="ECO:0000313" key="3">
    <source>
        <dbReference type="Proteomes" id="UP000265800"/>
    </source>
</evidence>
<evidence type="ECO:0000313" key="2">
    <source>
        <dbReference type="EMBL" id="RIH88724.1"/>
    </source>
</evidence>
<proteinExistence type="predicted"/>
<gene>
    <name evidence="2" type="ORF">Mlute_00512</name>
</gene>
<accession>A0A399EVZ0</accession>
<reference evidence="2 3" key="1">
    <citation type="submission" date="2018-08" db="EMBL/GenBank/DDBJ databases">
        <title>Meiothermus luteus KCTC 52599 genome sequencing project.</title>
        <authorList>
            <person name="Da Costa M.S."/>
            <person name="Albuquerque L."/>
            <person name="Raposo P."/>
            <person name="Froufe H.J.C."/>
            <person name="Barroso C.S."/>
            <person name="Egas C."/>
        </authorList>
    </citation>
    <scope>NUCLEOTIDE SEQUENCE [LARGE SCALE GENOMIC DNA]</scope>
    <source>
        <strain evidence="2 3">KCTC 52599</strain>
    </source>
</reference>
<dbReference type="Proteomes" id="UP000265800">
    <property type="component" value="Unassembled WGS sequence"/>
</dbReference>
<feature type="transmembrane region" description="Helical" evidence="1">
    <location>
        <begin position="37"/>
        <end position="69"/>
    </location>
</feature>
<name>A0A399EVZ0_9DEIN</name>
<keyword evidence="3" id="KW-1185">Reference proteome</keyword>
<evidence type="ECO:0000256" key="1">
    <source>
        <dbReference type="SAM" id="Phobius"/>
    </source>
</evidence>
<keyword evidence="1" id="KW-1133">Transmembrane helix</keyword>
<protein>
    <submittedName>
        <fullName evidence="2">Uncharacterized protein</fullName>
    </submittedName>
</protein>
<dbReference type="AlphaFoldDB" id="A0A399EVZ0"/>
<dbReference type="RefSeq" id="WP_119359196.1">
    <property type="nucleotide sequence ID" value="NZ_QWKZ01000010.1"/>
</dbReference>
<comment type="caution">
    <text evidence="2">The sequence shown here is derived from an EMBL/GenBank/DDBJ whole genome shotgun (WGS) entry which is preliminary data.</text>
</comment>
<keyword evidence="1" id="KW-0472">Membrane</keyword>